<comment type="subcellular location">
    <subcellularLocation>
        <location evidence="1">Nucleus</location>
        <location evidence="1">Nucleolus</location>
    </subcellularLocation>
</comment>
<dbReference type="GO" id="GO:0006396">
    <property type="term" value="P:RNA processing"/>
    <property type="evidence" value="ECO:0007669"/>
    <property type="project" value="TreeGrafter"/>
</dbReference>
<dbReference type="Proteomes" id="UP000030765">
    <property type="component" value="Unassembled WGS sequence"/>
</dbReference>
<feature type="region of interest" description="Disordered" evidence="3">
    <location>
        <begin position="45"/>
        <end position="72"/>
    </location>
</feature>
<dbReference type="PANTHER" id="PTHR21686">
    <property type="entry name" value="DEOXYNUCLEOTIDYLTRANSFERASE TERMINAL-INTERACTING PROTEIN 2"/>
    <property type="match status" value="1"/>
</dbReference>
<dbReference type="VEuPathDB" id="VectorBase:ASIS015676"/>
<sequence>MDFFVIDTVGDTGNRGRVDFPTVPKLPKPYVSVFDGTIPVSAVEVKKEEEQSEDDDDDDFGGLPPPGESITKILTTPVDDMSLIVDYKKQSQNVRAFRADTRASKSKGRSTNQGITQKNELNQTDVNAEMKSAVLTPSIEKKDNIARLGMSEAALRKLNRAERQKTKGKDWFDMAAPEVTPELKNELDLIRMRSVLDPKKVYGRVEKRSTPKYFEIGTVLESPLDHFNERGLKKTKKQSLVDDLMADAEFQKFNKRKYAEALEKRKKKAYHKVVLKMKKDKKKKK</sequence>
<dbReference type="Pfam" id="PF08698">
    <property type="entry name" value="Fcf2"/>
    <property type="match status" value="1"/>
</dbReference>
<feature type="compositionally biased region" description="Acidic residues" evidence="3">
    <location>
        <begin position="50"/>
        <end position="60"/>
    </location>
</feature>
<evidence type="ECO:0000256" key="1">
    <source>
        <dbReference type="ARBA" id="ARBA00004604"/>
    </source>
</evidence>
<proteinExistence type="predicted"/>
<evidence type="ECO:0000313" key="6">
    <source>
        <dbReference type="EnsemblMetazoa" id="ASIC008583-PA"/>
    </source>
</evidence>
<dbReference type="OMA" id="MADAEFQ"/>
<evidence type="ECO:0000256" key="2">
    <source>
        <dbReference type="ARBA" id="ARBA00023242"/>
    </source>
</evidence>
<name>A0A084VT29_ANOSI</name>
<dbReference type="VEuPathDB" id="VectorBase:ASIC008583"/>
<reference evidence="5 7" key="1">
    <citation type="journal article" date="2014" name="BMC Genomics">
        <title>Genome sequence of Anopheles sinensis provides insight into genetics basis of mosquito competence for malaria parasites.</title>
        <authorList>
            <person name="Zhou D."/>
            <person name="Zhang D."/>
            <person name="Ding G."/>
            <person name="Shi L."/>
            <person name="Hou Q."/>
            <person name="Ye Y."/>
            <person name="Xu Y."/>
            <person name="Zhou H."/>
            <person name="Xiong C."/>
            <person name="Li S."/>
            <person name="Yu J."/>
            <person name="Hong S."/>
            <person name="Yu X."/>
            <person name="Zou P."/>
            <person name="Chen C."/>
            <person name="Chang X."/>
            <person name="Wang W."/>
            <person name="Lv Y."/>
            <person name="Sun Y."/>
            <person name="Ma L."/>
            <person name="Shen B."/>
            <person name="Zhu C."/>
        </authorList>
    </citation>
    <scope>NUCLEOTIDE SEQUENCE [LARGE SCALE GENOMIC DNA]</scope>
</reference>
<feature type="compositionally biased region" description="Polar residues" evidence="3">
    <location>
        <begin position="109"/>
        <end position="124"/>
    </location>
</feature>
<keyword evidence="2" id="KW-0539">Nucleus</keyword>
<dbReference type="EMBL" id="ATLV01016154">
    <property type="status" value="NOT_ANNOTATED_CDS"/>
    <property type="molecule type" value="Genomic_DNA"/>
</dbReference>
<evidence type="ECO:0000313" key="5">
    <source>
        <dbReference type="EMBL" id="KFB41123.1"/>
    </source>
</evidence>
<dbReference type="PANTHER" id="PTHR21686:SF12">
    <property type="entry name" value="DEOXYNUCLEOTIDYLTRANSFERASE TERMINAL-INTERACTING PROTEIN 2"/>
    <property type="match status" value="1"/>
</dbReference>
<gene>
    <name evidence="5" type="ORF">ZHAS_00008583</name>
</gene>
<organism evidence="5">
    <name type="scientific">Anopheles sinensis</name>
    <name type="common">Mosquito</name>
    <dbReference type="NCBI Taxonomy" id="74873"/>
    <lineage>
        <taxon>Eukaryota</taxon>
        <taxon>Metazoa</taxon>
        <taxon>Ecdysozoa</taxon>
        <taxon>Arthropoda</taxon>
        <taxon>Hexapoda</taxon>
        <taxon>Insecta</taxon>
        <taxon>Pterygota</taxon>
        <taxon>Neoptera</taxon>
        <taxon>Endopterygota</taxon>
        <taxon>Diptera</taxon>
        <taxon>Nematocera</taxon>
        <taxon>Culicoidea</taxon>
        <taxon>Culicidae</taxon>
        <taxon>Anophelinae</taxon>
        <taxon>Anopheles</taxon>
    </lineage>
</organism>
<keyword evidence="7" id="KW-1185">Reference proteome</keyword>
<evidence type="ECO:0000259" key="4">
    <source>
        <dbReference type="Pfam" id="PF08698"/>
    </source>
</evidence>
<dbReference type="InterPro" id="IPR014810">
    <property type="entry name" value="Fcf2_C"/>
</dbReference>
<evidence type="ECO:0000256" key="3">
    <source>
        <dbReference type="SAM" id="MobiDB-lite"/>
    </source>
</evidence>
<evidence type="ECO:0000313" key="7">
    <source>
        <dbReference type="Proteomes" id="UP000030765"/>
    </source>
</evidence>
<accession>A0A084VT29</accession>
<dbReference type="GO" id="GO:0005730">
    <property type="term" value="C:nucleolus"/>
    <property type="evidence" value="ECO:0007669"/>
    <property type="project" value="UniProtKB-SubCell"/>
</dbReference>
<dbReference type="STRING" id="74873.A0A084VT29"/>
<dbReference type="EMBL" id="KE525057">
    <property type="protein sequence ID" value="KFB41123.1"/>
    <property type="molecule type" value="Genomic_DNA"/>
</dbReference>
<dbReference type="AlphaFoldDB" id="A0A084VT29"/>
<reference evidence="6" key="2">
    <citation type="submission" date="2020-05" db="UniProtKB">
        <authorList>
            <consortium name="EnsemblMetazoa"/>
        </authorList>
    </citation>
    <scope>IDENTIFICATION</scope>
</reference>
<feature type="region of interest" description="Disordered" evidence="3">
    <location>
        <begin position="96"/>
        <end position="124"/>
    </location>
</feature>
<dbReference type="GO" id="GO:0003723">
    <property type="term" value="F:RNA binding"/>
    <property type="evidence" value="ECO:0007669"/>
    <property type="project" value="TreeGrafter"/>
</dbReference>
<dbReference type="EnsemblMetazoa" id="ASIC008583-RA">
    <property type="protein sequence ID" value="ASIC008583-PA"/>
    <property type="gene ID" value="ASIC008583"/>
</dbReference>
<dbReference type="OrthoDB" id="427886at2759"/>
<dbReference type="InterPro" id="IPR039883">
    <property type="entry name" value="Fcf2/DNTTIP2"/>
</dbReference>
<feature type="domain" description="Fcf2 pre-rRNA processing C-terminal" evidence="4">
    <location>
        <begin position="164"/>
        <end position="257"/>
    </location>
</feature>
<protein>
    <submittedName>
        <fullName evidence="6">Fcf2 domain-containing protein</fullName>
    </submittedName>
</protein>